<protein>
    <submittedName>
        <fullName evidence="2">Uncharacterized protein</fullName>
    </submittedName>
</protein>
<dbReference type="EMBL" id="KV442071">
    <property type="protein sequence ID" value="OAQ26091.1"/>
    <property type="molecule type" value="Genomic_DNA"/>
</dbReference>
<keyword evidence="1" id="KW-1133">Transmembrane helix</keyword>
<keyword evidence="1" id="KW-0472">Membrane</keyword>
<keyword evidence="3" id="KW-1185">Reference proteome</keyword>
<dbReference type="AlphaFoldDB" id="A0A197JNN7"/>
<evidence type="ECO:0000313" key="3">
    <source>
        <dbReference type="Proteomes" id="UP000078512"/>
    </source>
</evidence>
<evidence type="ECO:0000256" key="1">
    <source>
        <dbReference type="SAM" id="Phobius"/>
    </source>
</evidence>
<feature type="transmembrane region" description="Helical" evidence="1">
    <location>
        <begin position="158"/>
        <end position="178"/>
    </location>
</feature>
<organism evidence="2 3">
    <name type="scientific">Linnemannia elongata AG-77</name>
    <dbReference type="NCBI Taxonomy" id="1314771"/>
    <lineage>
        <taxon>Eukaryota</taxon>
        <taxon>Fungi</taxon>
        <taxon>Fungi incertae sedis</taxon>
        <taxon>Mucoromycota</taxon>
        <taxon>Mortierellomycotina</taxon>
        <taxon>Mortierellomycetes</taxon>
        <taxon>Mortierellales</taxon>
        <taxon>Mortierellaceae</taxon>
        <taxon>Linnemannia</taxon>
    </lineage>
</organism>
<reference evidence="2 3" key="1">
    <citation type="submission" date="2016-05" db="EMBL/GenBank/DDBJ databases">
        <title>Genome sequencing reveals origins of a unique bacterial endosymbiosis in the earliest lineages of terrestrial Fungi.</title>
        <authorList>
            <consortium name="DOE Joint Genome Institute"/>
            <person name="Uehling J."/>
            <person name="Gryganskyi A."/>
            <person name="Hameed K."/>
            <person name="Tschaplinski T."/>
            <person name="Misztal P."/>
            <person name="Wu S."/>
            <person name="Desiro A."/>
            <person name="Vande Pol N."/>
            <person name="Du Z.-Y."/>
            <person name="Zienkiewicz A."/>
            <person name="Zienkiewicz K."/>
            <person name="Morin E."/>
            <person name="Tisserant E."/>
            <person name="Splivallo R."/>
            <person name="Hainaut M."/>
            <person name="Henrissat B."/>
            <person name="Ohm R."/>
            <person name="Kuo A."/>
            <person name="Yan J."/>
            <person name="Lipzen A."/>
            <person name="Nolan M."/>
            <person name="Labutti K."/>
            <person name="Barry K."/>
            <person name="Goldstein A."/>
            <person name="Labbe J."/>
            <person name="Schadt C."/>
            <person name="Tuskan G."/>
            <person name="Grigoriev I."/>
            <person name="Martin F."/>
            <person name="Vilgalys R."/>
            <person name="Bonito G."/>
        </authorList>
    </citation>
    <scope>NUCLEOTIDE SEQUENCE [LARGE SCALE GENOMIC DNA]</scope>
    <source>
        <strain evidence="2 3">AG-77</strain>
    </source>
</reference>
<evidence type="ECO:0000313" key="2">
    <source>
        <dbReference type="EMBL" id="OAQ26091.1"/>
    </source>
</evidence>
<name>A0A197JNN7_9FUNG</name>
<keyword evidence="1" id="KW-0812">Transmembrane</keyword>
<sequence length="179" mass="20745">MRMVLSHPMRYRHNLYICLLFFLPFWTQLCYFLFLSLSPSYSCCCPRIISSATPFSLSLSHPSTPFHPCSSFFLLTPSLLWPLLLTYLPHQLPSSPSPQDLVLTGPFLLEQGAKKRKADFHPWVQAQSKRTLCLPFLFLALFFHTAPSFDLLPYSRGVLFYFPACFVSKRLLFFLFGFL</sequence>
<feature type="transmembrane region" description="Helical" evidence="1">
    <location>
        <begin position="132"/>
        <end position="152"/>
    </location>
</feature>
<accession>A0A197JNN7</accession>
<dbReference type="Proteomes" id="UP000078512">
    <property type="component" value="Unassembled WGS sequence"/>
</dbReference>
<proteinExistence type="predicted"/>
<gene>
    <name evidence="2" type="ORF">K457DRAFT_728443</name>
</gene>